<evidence type="ECO:0000313" key="1">
    <source>
        <dbReference type="EMBL" id="ETO18210.1"/>
    </source>
</evidence>
<dbReference type="SUPFAM" id="SSF48097">
    <property type="entry name" value="Regulator of G-protein signaling, RGS"/>
    <property type="match status" value="1"/>
</dbReference>
<comment type="caution">
    <text evidence="1">The sequence shown here is derived from an EMBL/GenBank/DDBJ whole genome shotgun (WGS) entry which is preliminary data.</text>
</comment>
<dbReference type="InterPro" id="IPR036305">
    <property type="entry name" value="RGS_sf"/>
</dbReference>
<organism evidence="1 2">
    <name type="scientific">Reticulomyxa filosa</name>
    <dbReference type="NCBI Taxonomy" id="46433"/>
    <lineage>
        <taxon>Eukaryota</taxon>
        <taxon>Sar</taxon>
        <taxon>Rhizaria</taxon>
        <taxon>Retaria</taxon>
        <taxon>Foraminifera</taxon>
        <taxon>Monothalamids</taxon>
        <taxon>Reticulomyxidae</taxon>
        <taxon>Reticulomyxa</taxon>
    </lineage>
</organism>
<dbReference type="AlphaFoldDB" id="X6MYR4"/>
<name>X6MYR4_RETFI</name>
<dbReference type="InterPro" id="IPR044926">
    <property type="entry name" value="RGS_subdomain_2"/>
</dbReference>
<dbReference type="EMBL" id="ASPP01015321">
    <property type="protein sequence ID" value="ETO18210.1"/>
    <property type="molecule type" value="Genomic_DNA"/>
</dbReference>
<keyword evidence="2" id="KW-1185">Reference proteome</keyword>
<dbReference type="Proteomes" id="UP000023152">
    <property type="component" value="Unassembled WGS sequence"/>
</dbReference>
<proteinExistence type="predicted"/>
<protein>
    <submittedName>
        <fullName evidence="1">Uncharacterized protein</fullName>
    </submittedName>
</protein>
<reference evidence="1 2" key="1">
    <citation type="journal article" date="2013" name="Curr. Biol.">
        <title>The Genome of the Foraminiferan Reticulomyxa filosa.</title>
        <authorList>
            <person name="Glockner G."/>
            <person name="Hulsmann N."/>
            <person name="Schleicher M."/>
            <person name="Noegel A.A."/>
            <person name="Eichinger L."/>
            <person name="Gallinger C."/>
            <person name="Pawlowski J."/>
            <person name="Sierra R."/>
            <person name="Euteneuer U."/>
            <person name="Pillet L."/>
            <person name="Moustafa A."/>
            <person name="Platzer M."/>
            <person name="Groth M."/>
            <person name="Szafranski K."/>
            <person name="Schliwa M."/>
        </authorList>
    </citation>
    <scope>NUCLEOTIDE SEQUENCE [LARGE SCALE GENOMIC DNA]</scope>
</reference>
<sequence length="206" mass="24427">MPMEIYSKSYPHKVFIYFLFFKKIDNKKKKLSMYVHVHVCVCVRKGYKLMMLPMPTNDPNHKTIPQSAIVYKQWTGDTQVPNAENLTSYHHIAHVLHHRYIEEEAELQINISFRTRKKLTAFFKKCAGKKKDDPFSYRELFEVFDTSMQEVISLLKDSETRFMEATSIQKMKKKGGEMGDLPFFFFFFKVRGKIGKKNIFNQSQQQ</sequence>
<evidence type="ECO:0000313" key="2">
    <source>
        <dbReference type="Proteomes" id="UP000023152"/>
    </source>
</evidence>
<gene>
    <name evidence="1" type="ORF">RFI_19069</name>
</gene>
<accession>X6MYR4</accession>
<dbReference type="Gene3D" id="1.10.167.10">
    <property type="entry name" value="Regulator of G-protein Signalling 4, domain 2"/>
    <property type="match status" value="1"/>
</dbReference>